<accession>A0A1X0NVF2</accession>
<feature type="domain" description="THIF-type NAD/FAD binding fold" evidence="1">
    <location>
        <begin position="9"/>
        <end position="109"/>
    </location>
</feature>
<keyword evidence="3" id="KW-1185">Reference proteome</keyword>
<sequence>MNIEERKRYDRQVRLWGKATQEQLRQTEVYVNGITSATAEITKNLVLAGVCRVVVNDESNIEDGDVSTSFLVQNWTKGETRGEVSVRRLGALNPYVDVSLATQIKHKEMLSTQTSFIVSVSYIQGSNEALWEYSCAQQNVLADLLVFVIELGHITMGLFLSKKQKLPYKEQLDLLLTKNTSLRPTLFQLSLLLMRMEECHKEATYFERLVFARDIIIKYGLSQLKREDIEYAVGFTPKHHSVNAIDATVAGGIFAQLIIGKLSSGNKEEEGNEGYAWAICDNSCGTNVQVGPLFVP</sequence>
<dbReference type="GO" id="GO:0005737">
    <property type="term" value="C:cytoplasm"/>
    <property type="evidence" value="ECO:0007669"/>
    <property type="project" value="TreeGrafter"/>
</dbReference>
<dbReference type="PANTHER" id="PTHR10953:SF29">
    <property type="entry name" value="NEDD8-ACTIVATING ENZYME E1 REGULATORY SUBUNIT"/>
    <property type="match status" value="1"/>
</dbReference>
<dbReference type="STRING" id="67003.A0A1X0NVF2"/>
<gene>
    <name evidence="2" type="ORF">TM35_000163050</name>
</gene>
<dbReference type="OrthoDB" id="412647at2759"/>
<dbReference type="InterPro" id="IPR045886">
    <property type="entry name" value="ThiF/MoeB/HesA"/>
</dbReference>
<name>A0A1X0NVF2_9TRYP</name>
<reference evidence="2 3" key="1">
    <citation type="submission" date="2017-03" db="EMBL/GenBank/DDBJ databases">
        <title>An alternative strategy for trypanosome survival in the mammalian bloodstream revealed through genome and transcriptome analysis of the ubiquitous bovine parasite Trypanosoma (Megatrypanum) theileri.</title>
        <authorList>
            <person name="Kelly S."/>
            <person name="Ivens A."/>
            <person name="Mott A."/>
            <person name="O'Neill E."/>
            <person name="Emms D."/>
            <person name="Macleod O."/>
            <person name="Voorheis P."/>
            <person name="Matthews J."/>
            <person name="Matthews K."/>
            <person name="Carrington M."/>
        </authorList>
    </citation>
    <scope>NUCLEOTIDE SEQUENCE [LARGE SCALE GENOMIC DNA]</scope>
    <source>
        <strain evidence="2">Edinburgh</strain>
    </source>
</reference>
<evidence type="ECO:0000259" key="1">
    <source>
        <dbReference type="Pfam" id="PF00899"/>
    </source>
</evidence>
<comment type="caution">
    <text evidence="2">The sequence shown here is derived from an EMBL/GenBank/DDBJ whole genome shotgun (WGS) entry which is preliminary data.</text>
</comment>
<organism evidence="2 3">
    <name type="scientific">Trypanosoma theileri</name>
    <dbReference type="NCBI Taxonomy" id="67003"/>
    <lineage>
        <taxon>Eukaryota</taxon>
        <taxon>Discoba</taxon>
        <taxon>Euglenozoa</taxon>
        <taxon>Kinetoplastea</taxon>
        <taxon>Metakinetoplastina</taxon>
        <taxon>Trypanosomatida</taxon>
        <taxon>Trypanosomatidae</taxon>
        <taxon>Trypanosoma</taxon>
    </lineage>
</organism>
<dbReference type="GO" id="GO:0045116">
    <property type="term" value="P:protein neddylation"/>
    <property type="evidence" value="ECO:0007669"/>
    <property type="project" value="TreeGrafter"/>
</dbReference>
<dbReference type="AlphaFoldDB" id="A0A1X0NVF2"/>
<evidence type="ECO:0000313" key="3">
    <source>
        <dbReference type="Proteomes" id="UP000192257"/>
    </source>
</evidence>
<protein>
    <submittedName>
        <fullName evidence="2">Ubiquitin activating enzyme</fullName>
    </submittedName>
</protein>
<dbReference type="Proteomes" id="UP000192257">
    <property type="component" value="Unassembled WGS sequence"/>
</dbReference>
<dbReference type="InterPro" id="IPR035985">
    <property type="entry name" value="Ubiquitin-activating_enz"/>
</dbReference>
<dbReference type="RefSeq" id="XP_028882733.1">
    <property type="nucleotide sequence ID" value="XM_029026177.1"/>
</dbReference>
<proteinExistence type="predicted"/>
<dbReference type="VEuPathDB" id="TriTrypDB:TM35_000163050"/>
<dbReference type="Gene3D" id="3.40.50.720">
    <property type="entry name" value="NAD(P)-binding Rossmann-like Domain"/>
    <property type="match status" value="1"/>
</dbReference>
<dbReference type="InterPro" id="IPR000594">
    <property type="entry name" value="ThiF_NAD_FAD-bd"/>
</dbReference>
<dbReference type="SUPFAM" id="SSF69572">
    <property type="entry name" value="Activating enzymes of the ubiquitin-like proteins"/>
    <property type="match status" value="1"/>
</dbReference>
<dbReference type="GO" id="GO:0019781">
    <property type="term" value="F:NEDD8 activating enzyme activity"/>
    <property type="evidence" value="ECO:0007669"/>
    <property type="project" value="TreeGrafter"/>
</dbReference>
<dbReference type="Pfam" id="PF00899">
    <property type="entry name" value="ThiF"/>
    <property type="match status" value="1"/>
</dbReference>
<evidence type="ECO:0000313" key="2">
    <source>
        <dbReference type="EMBL" id="ORC88667.1"/>
    </source>
</evidence>
<dbReference type="PANTHER" id="PTHR10953">
    <property type="entry name" value="UBIQUITIN-ACTIVATING ENZYME E1"/>
    <property type="match status" value="1"/>
</dbReference>
<dbReference type="EMBL" id="NBCO01000016">
    <property type="protein sequence ID" value="ORC88667.1"/>
    <property type="molecule type" value="Genomic_DNA"/>
</dbReference>
<dbReference type="GeneID" id="39985957"/>